<accession>A0A3M7Q7F0</accession>
<gene>
    <name evidence="1" type="ORF">BpHYR1_033799</name>
</gene>
<protein>
    <submittedName>
        <fullName evidence="1">Uncharacterized protein</fullName>
    </submittedName>
</protein>
<dbReference type="EMBL" id="REGN01007101">
    <property type="protein sequence ID" value="RNA07293.1"/>
    <property type="molecule type" value="Genomic_DNA"/>
</dbReference>
<reference evidence="1 2" key="1">
    <citation type="journal article" date="2018" name="Sci. Rep.">
        <title>Genomic signatures of local adaptation to the degree of environmental predictability in rotifers.</title>
        <authorList>
            <person name="Franch-Gras L."/>
            <person name="Hahn C."/>
            <person name="Garcia-Roger E.M."/>
            <person name="Carmona M.J."/>
            <person name="Serra M."/>
            <person name="Gomez A."/>
        </authorList>
    </citation>
    <scope>NUCLEOTIDE SEQUENCE [LARGE SCALE GENOMIC DNA]</scope>
    <source>
        <strain evidence="1">HYR1</strain>
    </source>
</reference>
<keyword evidence="2" id="KW-1185">Reference proteome</keyword>
<evidence type="ECO:0000313" key="1">
    <source>
        <dbReference type="EMBL" id="RNA07293.1"/>
    </source>
</evidence>
<dbReference type="AlphaFoldDB" id="A0A3M7Q7F0"/>
<feature type="non-terminal residue" evidence="1">
    <location>
        <position position="1"/>
    </location>
</feature>
<dbReference type="Proteomes" id="UP000276133">
    <property type="component" value="Unassembled WGS sequence"/>
</dbReference>
<comment type="caution">
    <text evidence="1">The sequence shown here is derived from an EMBL/GenBank/DDBJ whole genome shotgun (WGS) entry which is preliminary data.</text>
</comment>
<evidence type="ECO:0000313" key="2">
    <source>
        <dbReference type="Proteomes" id="UP000276133"/>
    </source>
</evidence>
<proteinExistence type="predicted"/>
<name>A0A3M7Q7F0_BRAPC</name>
<organism evidence="1 2">
    <name type="scientific">Brachionus plicatilis</name>
    <name type="common">Marine rotifer</name>
    <name type="synonym">Brachionus muelleri</name>
    <dbReference type="NCBI Taxonomy" id="10195"/>
    <lineage>
        <taxon>Eukaryota</taxon>
        <taxon>Metazoa</taxon>
        <taxon>Spiralia</taxon>
        <taxon>Gnathifera</taxon>
        <taxon>Rotifera</taxon>
        <taxon>Eurotatoria</taxon>
        <taxon>Monogononta</taxon>
        <taxon>Pseudotrocha</taxon>
        <taxon>Ploima</taxon>
        <taxon>Brachionidae</taxon>
        <taxon>Brachionus</taxon>
    </lineage>
</organism>
<sequence>WSLRDKQIVYMNARLWNNLLETCIAKVDVKLYQRPWKLKFLLKGEMKGEYAISKELAFKEAIFK</sequence>